<name>A0ABR3UFP9_9PLEO</name>
<feature type="region of interest" description="Disordered" evidence="1">
    <location>
        <begin position="282"/>
        <end position="318"/>
    </location>
</feature>
<sequence>MFTPLVLRRNFSLSSRLSHPHIIRQAARHGHGGARIERVRIRRPFLSKSRLVGAVAIGIATYGLGQYVGITVEVEEVKERGSVSKPGQDGWTTVGPQDDEDEDDDEDDDDALLFLPIGLSRPRPKQYWRGSDPEWQEFRKLASDRPRVDKIRKELAWQVRKAFANTPAFVARVGKVDTDKGNMWIEFKFPDTMPEEYERPGIELTQDLEWRKATRPVEAPHHHRLNRTLYPKGVATALYHDTTKKAAKAWTDFKIYMGWSQESQTEAVQQLVQRISANPQSALNKTTSINPGPLSTTAKDTQQPGATPSAAAPVDGPAKDLNSLLLPDPKKLMLDLTQFRTDLRKSHKPPLEVPRGAFLVLGLVEIYGERARLTLNVSGVYDPKLGRYVGMQFAPWNFVELRQRPKGGP</sequence>
<dbReference type="GeneID" id="96086792"/>
<feature type="compositionally biased region" description="Acidic residues" evidence="1">
    <location>
        <begin position="97"/>
        <end position="107"/>
    </location>
</feature>
<keyword evidence="3" id="KW-1185">Reference proteome</keyword>
<feature type="compositionally biased region" description="Polar residues" evidence="1">
    <location>
        <begin position="282"/>
        <end position="306"/>
    </location>
</feature>
<evidence type="ECO:0000313" key="2">
    <source>
        <dbReference type="EMBL" id="KAL1794654.1"/>
    </source>
</evidence>
<evidence type="ECO:0000313" key="3">
    <source>
        <dbReference type="Proteomes" id="UP001578633"/>
    </source>
</evidence>
<organism evidence="2 3">
    <name type="scientific">Alternaria dauci</name>
    <dbReference type="NCBI Taxonomy" id="48095"/>
    <lineage>
        <taxon>Eukaryota</taxon>
        <taxon>Fungi</taxon>
        <taxon>Dikarya</taxon>
        <taxon>Ascomycota</taxon>
        <taxon>Pezizomycotina</taxon>
        <taxon>Dothideomycetes</taxon>
        <taxon>Pleosporomycetidae</taxon>
        <taxon>Pleosporales</taxon>
        <taxon>Pleosporineae</taxon>
        <taxon>Pleosporaceae</taxon>
        <taxon>Alternaria</taxon>
        <taxon>Alternaria sect. Porri</taxon>
    </lineage>
</organism>
<evidence type="ECO:0000256" key="1">
    <source>
        <dbReference type="SAM" id="MobiDB-lite"/>
    </source>
</evidence>
<dbReference type="Proteomes" id="UP001578633">
    <property type="component" value="Chromosome 6"/>
</dbReference>
<reference evidence="2 3" key="1">
    <citation type="submission" date="2024-09" db="EMBL/GenBank/DDBJ databases">
        <title>T2T genomes of carrot and Alternaria dauci and their utility for understanding host-pathogen interaction during carrot leaf blight disease.</title>
        <authorList>
            <person name="Liu W."/>
            <person name="Xu S."/>
            <person name="Ou C."/>
            <person name="Liu X."/>
            <person name="Zhuang F."/>
            <person name="Deng X.W."/>
        </authorList>
    </citation>
    <scope>NUCLEOTIDE SEQUENCE [LARGE SCALE GENOMIC DNA]</scope>
    <source>
        <strain evidence="2 3">A2016</strain>
    </source>
</reference>
<gene>
    <name evidence="2" type="ORF">ACET3X_006470</name>
</gene>
<proteinExistence type="predicted"/>
<comment type="caution">
    <text evidence="2">The sequence shown here is derived from an EMBL/GenBank/DDBJ whole genome shotgun (WGS) entry which is preliminary data.</text>
</comment>
<accession>A0ABR3UFP9</accession>
<evidence type="ECO:0008006" key="4">
    <source>
        <dbReference type="Google" id="ProtNLM"/>
    </source>
</evidence>
<dbReference type="RefSeq" id="XP_069305238.1">
    <property type="nucleotide sequence ID" value="XM_069452604.1"/>
</dbReference>
<feature type="region of interest" description="Disordered" evidence="1">
    <location>
        <begin position="79"/>
        <end position="107"/>
    </location>
</feature>
<dbReference type="EMBL" id="JBHGVX010000006">
    <property type="protein sequence ID" value="KAL1794654.1"/>
    <property type="molecule type" value="Genomic_DNA"/>
</dbReference>
<protein>
    <recommendedName>
        <fullName evidence="4">Chalcone isomerase domain-containing protein</fullName>
    </recommendedName>
</protein>